<dbReference type="Gene3D" id="3.40.30.10">
    <property type="entry name" value="Glutaredoxin"/>
    <property type="match status" value="1"/>
</dbReference>
<proteinExistence type="predicted"/>
<dbReference type="EMBL" id="DRNF01000109">
    <property type="protein sequence ID" value="HHJ80334.1"/>
    <property type="molecule type" value="Genomic_DNA"/>
</dbReference>
<comment type="caution">
    <text evidence="1">The sequence shown here is derived from an EMBL/GenBank/DDBJ whole genome shotgun (WGS) entry which is preliminary data.</text>
</comment>
<protein>
    <submittedName>
        <fullName evidence="1">(2Fe-2S) ferredoxin domain-containing protein</fullName>
    </submittedName>
</protein>
<organism evidence="1">
    <name type="scientific">Candidatus Tenderia electrophaga</name>
    <dbReference type="NCBI Taxonomy" id="1748243"/>
    <lineage>
        <taxon>Bacteria</taxon>
        <taxon>Pseudomonadati</taxon>
        <taxon>Pseudomonadota</taxon>
        <taxon>Gammaproteobacteria</taxon>
        <taxon>Candidatus Tenderiales</taxon>
        <taxon>Candidatus Tenderiaceae</taxon>
        <taxon>Candidatus Tenderia</taxon>
    </lineage>
</organism>
<dbReference type="SUPFAM" id="SSF52833">
    <property type="entry name" value="Thioredoxin-like"/>
    <property type="match status" value="1"/>
</dbReference>
<dbReference type="AlphaFoldDB" id="A0A832J3C7"/>
<sequence>MSEIEKPKMGAYKRHMLICVGPRCSEDGESQRLFETLGEKFKAAGIDKGALRVKRTRSHCFATCKGGPILCVQPDGIWYYNVTEKNLDRIINEHLVNDQPVEELIYHRGSDVAI</sequence>
<gene>
    <name evidence="1" type="ORF">ENJ65_01725</name>
</gene>
<accession>A0A832J3C7</accession>
<reference evidence="1" key="1">
    <citation type="journal article" date="2020" name="mSystems">
        <title>Genome- and Community-Level Interaction Insights into Carbon Utilization and Element Cycling Functions of Hydrothermarchaeota in Hydrothermal Sediment.</title>
        <authorList>
            <person name="Zhou Z."/>
            <person name="Liu Y."/>
            <person name="Xu W."/>
            <person name="Pan J."/>
            <person name="Luo Z.H."/>
            <person name="Li M."/>
        </authorList>
    </citation>
    <scope>NUCLEOTIDE SEQUENCE [LARGE SCALE GENOMIC DNA]</scope>
    <source>
        <strain evidence="1">HyVt-505</strain>
    </source>
</reference>
<dbReference type="Proteomes" id="UP000885832">
    <property type="component" value="Unassembled WGS sequence"/>
</dbReference>
<name>A0A832J3C7_9GAMM</name>
<dbReference type="CDD" id="cd02980">
    <property type="entry name" value="TRX_Fd_family"/>
    <property type="match status" value="1"/>
</dbReference>
<dbReference type="InterPro" id="IPR036249">
    <property type="entry name" value="Thioredoxin-like_sf"/>
</dbReference>
<evidence type="ECO:0000313" key="1">
    <source>
        <dbReference type="EMBL" id="HHJ80334.1"/>
    </source>
</evidence>